<dbReference type="InterPro" id="IPR001965">
    <property type="entry name" value="Znf_PHD"/>
</dbReference>
<dbReference type="InterPro" id="IPR011011">
    <property type="entry name" value="Znf_FYVE_PHD"/>
</dbReference>
<dbReference type="OrthoDB" id="8062037at2759"/>
<dbReference type="SMART" id="SM00249">
    <property type="entry name" value="PHD"/>
    <property type="match status" value="1"/>
</dbReference>
<evidence type="ECO:0000313" key="6">
    <source>
        <dbReference type="EMBL" id="KAF2654836.1"/>
    </source>
</evidence>
<evidence type="ECO:0000256" key="1">
    <source>
        <dbReference type="ARBA" id="ARBA00022723"/>
    </source>
</evidence>
<dbReference type="InterPro" id="IPR019787">
    <property type="entry name" value="Znf_PHD-finger"/>
</dbReference>
<dbReference type="PROSITE" id="PS01359">
    <property type="entry name" value="ZF_PHD_1"/>
    <property type="match status" value="1"/>
</dbReference>
<reference evidence="6" key="1">
    <citation type="journal article" date="2020" name="Stud. Mycol.">
        <title>101 Dothideomycetes genomes: a test case for predicting lifestyles and emergence of pathogens.</title>
        <authorList>
            <person name="Haridas S."/>
            <person name="Albert R."/>
            <person name="Binder M."/>
            <person name="Bloem J."/>
            <person name="Labutti K."/>
            <person name="Salamov A."/>
            <person name="Andreopoulos B."/>
            <person name="Baker S."/>
            <person name="Barry K."/>
            <person name="Bills G."/>
            <person name="Bluhm B."/>
            <person name="Cannon C."/>
            <person name="Castanera R."/>
            <person name="Culley D."/>
            <person name="Daum C."/>
            <person name="Ezra D."/>
            <person name="Gonzalez J."/>
            <person name="Henrissat B."/>
            <person name="Kuo A."/>
            <person name="Liang C."/>
            <person name="Lipzen A."/>
            <person name="Lutzoni F."/>
            <person name="Magnuson J."/>
            <person name="Mondo S."/>
            <person name="Nolan M."/>
            <person name="Ohm R."/>
            <person name="Pangilinan J."/>
            <person name="Park H.-J."/>
            <person name="Ramirez L."/>
            <person name="Alfaro M."/>
            <person name="Sun H."/>
            <person name="Tritt A."/>
            <person name="Yoshinaga Y."/>
            <person name="Zwiers L.-H."/>
            <person name="Turgeon B."/>
            <person name="Goodwin S."/>
            <person name="Spatafora J."/>
            <person name="Crous P."/>
            <person name="Grigoriev I."/>
        </authorList>
    </citation>
    <scope>NUCLEOTIDE SEQUENCE</scope>
    <source>
        <strain evidence="6">CBS 122681</strain>
    </source>
</reference>
<evidence type="ECO:0000256" key="4">
    <source>
        <dbReference type="PROSITE-ProRule" id="PRU00146"/>
    </source>
</evidence>
<dbReference type="Gene3D" id="2.30.30.1150">
    <property type="match status" value="1"/>
</dbReference>
<protein>
    <recommendedName>
        <fullName evidence="5">PHD-type domain-containing protein</fullName>
    </recommendedName>
</protein>
<dbReference type="EMBL" id="MU004358">
    <property type="protein sequence ID" value="KAF2654836.1"/>
    <property type="molecule type" value="Genomic_DNA"/>
</dbReference>
<keyword evidence="7" id="KW-1185">Reference proteome</keyword>
<evidence type="ECO:0000259" key="5">
    <source>
        <dbReference type="PROSITE" id="PS50016"/>
    </source>
</evidence>
<dbReference type="InterPro" id="IPR019786">
    <property type="entry name" value="Zinc_finger_PHD-type_CS"/>
</dbReference>
<evidence type="ECO:0000256" key="2">
    <source>
        <dbReference type="ARBA" id="ARBA00022771"/>
    </source>
</evidence>
<keyword evidence="1" id="KW-0479">Metal-binding</keyword>
<dbReference type="AlphaFoldDB" id="A0A6A6T4K9"/>
<feature type="domain" description="PHD-type" evidence="5">
    <location>
        <begin position="282"/>
        <end position="334"/>
    </location>
</feature>
<gene>
    <name evidence="6" type="ORF">K491DRAFT_748571</name>
</gene>
<keyword evidence="2 4" id="KW-0863">Zinc-finger</keyword>
<organism evidence="6 7">
    <name type="scientific">Lophiostoma macrostomum CBS 122681</name>
    <dbReference type="NCBI Taxonomy" id="1314788"/>
    <lineage>
        <taxon>Eukaryota</taxon>
        <taxon>Fungi</taxon>
        <taxon>Dikarya</taxon>
        <taxon>Ascomycota</taxon>
        <taxon>Pezizomycotina</taxon>
        <taxon>Dothideomycetes</taxon>
        <taxon>Pleosporomycetidae</taxon>
        <taxon>Pleosporales</taxon>
        <taxon>Lophiostomataceae</taxon>
        <taxon>Lophiostoma</taxon>
    </lineage>
</organism>
<dbReference type="PROSITE" id="PS50016">
    <property type="entry name" value="ZF_PHD_2"/>
    <property type="match status" value="1"/>
</dbReference>
<dbReference type="GO" id="GO:0008270">
    <property type="term" value="F:zinc ion binding"/>
    <property type="evidence" value="ECO:0007669"/>
    <property type="project" value="UniProtKB-KW"/>
</dbReference>
<dbReference type="Proteomes" id="UP000799324">
    <property type="component" value="Unassembled WGS sequence"/>
</dbReference>
<evidence type="ECO:0000313" key="7">
    <source>
        <dbReference type="Proteomes" id="UP000799324"/>
    </source>
</evidence>
<keyword evidence="3" id="KW-0862">Zinc</keyword>
<dbReference type="Pfam" id="PF00628">
    <property type="entry name" value="PHD"/>
    <property type="match status" value="1"/>
</dbReference>
<name>A0A6A6T4K9_9PLEO</name>
<evidence type="ECO:0000256" key="3">
    <source>
        <dbReference type="ARBA" id="ARBA00022833"/>
    </source>
</evidence>
<proteinExistence type="predicted"/>
<dbReference type="SUPFAM" id="SSF57903">
    <property type="entry name" value="FYVE/PHD zinc finger"/>
    <property type="match status" value="1"/>
</dbReference>
<accession>A0A6A6T4K9</accession>
<sequence>MYHSDRNESRPEIFQLADFARILFAAKVYREDAKVIAKLIAKCEQFIKEDGELPNPTSSLELGGRAMKLVREWERKYLNEETMGVVISAFGFHGREAASVSNAAPLESTLSLGETGVIMSAARHAGLNVDSFITKYDLDNPDKASNEDAALSADDYATLLMWGSFFVGPIRKPCFSLARQHQPVVMQDVEEDPPVPSSSTAPQTFTKTDFLAMITPIKNDCKQRNELLQKYESILTDISDTDEVDMNYADMQAFDQWNKTIKETGAAKELPQVWASRYDKKNQMCEICGTDKRYQSMILCDDCEGAWHLKCLDPPMKRVPKDGMDWCCLTCATKRFVWD</sequence>